<evidence type="ECO:0000313" key="1">
    <source>
        <dbReference type="EMBL" id="CAB4766044.1"/>
    </source>
</evidence>
<dbReference type="EMBL" id="CAEZZK010000213">
    <property type="protein sequence ID" value="CAB4766044.1"/>
    <property type="molecule type" value="Genomic_DNA"/>
</dbReference>
<sequence>MSHKFMIFVIDDVSGSGTHDEIVAIDAFNDELKENGHWIFAGGLSSASEGDVIDNRRDGNISTGKSLFDAEENYSGFWLIEAADAETARKLAFKGSKACNRKVELRPLLG</sequence>
<gene>
    <name evidence="1" type="ORF">UFOPK2855_01016</name>
    <name evidence="2" type="ORF">UFOPK3026_00708</name>
    <name evidence="3" type="ORF">UFOPK4345_00937</name>
</gene>
<accession>A0A6J7UMD3</accession>
<dbReference type="InterPro" id="IPR011008">
    <property type="entry name" value="Dimeric_a/b-barrel"/>
</dbReference>
<dbReference type="SUPFAM" id="SSF54909">
    <property type="entry name" value="Dimeric alpha+beta barrel"/>
    <property type="match status" value="1"/>
</dbReference>
<reference evidence="3" key="1">
    <citation type="submission" date="2020-05" db="EMBL/GenBank/DDBJ databases">
        <authorList>
            <person name="Chiriac C."/>
            <person name="Salcher M."/>
            <person name="Ghai R."/>
            <person name="Kavagutti S V."/>
        </authorList>
    </citation>
    <scope>NUCLEOTIDE SEQUENCE</scope>
</reference>
<evidence type="ECO:0000313" key="3">
    <source>
        <dbReference type="EMBL" id="CAB5066146.1"/>
    </source>
</evidence>
<dbReference type="EMBL" id="CAFAAP010000092">
    <property type="protein sequence ID" value="CAB4803983.1"/>
    <property type="molecule type" value="Genomic_DNA"/>
</dbReference>
<protein>
    <submittedName>
        <fullName evidence="3">Unannotated protein</fullName>
    </submittedName>
</protein>
<dbReference type="Gene3D" id="3.30.70.1060">
    <property type="entry name" value="Dimeric alpha+beta barrel"/>
    <property type="match status" value="1"/>
</dbReference>
<organism evidence="3">
    <name type="scientific">freshwater metagenome</name>
    <dbReference type="NCBI Taxonomy" id="449393"/>
    <lineage>
        <taxon>unclassified sequences</taxon>
        <taxon>metagenomes</taxon>
        <taxon>ecological metagenomes</taxon>
    </lineage>
</organism>
<dbReference type="AlphaFoldDB" id="A0A6J7UMD3"/>
<proteinExistence type="predicted"/>
<dbReference type="EMBL" id="CAFBQV010000148">
    <property type="protein sequence ID" value="CAB5066146.1"/>
    <property type="molecule type" value="Genomic_DNA"/>
</dbReference>
<evidence type="ECO:0000313" key="2">
    <source>
        <dbReference type="EMBL" id="CAB4803983.1"/>
    </source>
</evidence>
<name>A0A6J7UMD3_9ZZZZ</name>